<keyword evidence="2" id="KW-1185">Reference proteome</keyword>
<gene>
    <name evidence="1" type="ORF">BA1DRAFT_04321</name>
</gene>
<dbReference type="Pfam" id="PF15593">
    <property type="entry name" value="Imm42"/>
    <property type="match status" value="1"/>
</dbReference>
<name>A0A022PE17_9GAMM</name>
<proteinExistence type="predicted"/>
<organism evidence="1 2">
    <name type="scientific">Photorhabdus aegyptia</name>
    <dbReference type="NCBI Taxonomy" id="2805098"/>
    <lineage>
        <taxon>Bacteria</taxon>
        <taxon>Pseudomonadati</taxon>
        <taxon>Pseudomonadota</taxon>
        <taxon>Gammaproteobacteria</taxon>
        <taxon>Enterobacterales</taxon>
        <taxon>Morganellaceae</taxon>
        <taxon>Photorhabdus</taxon>
    </lineage>
</organism>
<accession>A0A022PE17</accession>
<dbReference type="EMBL" id="JFGV01000105">
    <property type="protein sequence ID" value="EYU13208.1"/>
    <property type="molecule type" value="Genomic_DNA"/>
</dbReference>
<reference evidence="1 2" key="1">
    <citation type="submission" date="2014-03" db="EMBL/GenBank/DDBJ databases">
        <title>Draft Genome of Photorhabdus luminescens BA1, an Egyptian Isolate.</title>
        <authorList>
            <person name="Ghazal S."/>
            <person name="Hurst S.G.IV."/>
            <person name="Morris K."/>
            <person name="Thomas K."/>
            <person name="Tisa L.S."/>
        </authorList>
    </citation>
    <scope>NUCLEOTIDE SEQUENCE [LARGE SCALE GENOMIC DNA]</scope>
    <source>
        <strain evidence="1 2">BA1</strain>
    </source>
</reference>
<evidence type="ECO:0000313" key="2">
    <source>
        <dbReference type="Proteomes" id="UP000023464"/>
    </source>
</evidence>
<evidence type="ECO:0000313" key="1">
    <source>
        <dbReference type="EMBL" id="EYU13208.1"/>
    </source>
</evidence>
<dbReference type="InterPro" id="IPR028958">
    <property type="entry name" value="Imm42"/>
</dbReference>
<sequence>MIYGDPFLFSLQFDIVESWNSPDSFWKNGIFSFYLEGNKLFDIVDVFELRTTIDFYSNMKIDELACNDIPFDPITLYRNAEMQKVILQEKEKEKILLMACLI</sequence>
<comment type="caution">
    <text evidence="1">The sequence shown here is derived from an EMBL/GenBank/DDBJ whole genome shotgun (WGS) entry which is preliminary data.</text>
</comment>
<dbReference type="PATRIC" id="fig|1393736.3.peg.4407"/>
<dbReference type="AlphaFoldDB" id="A0A022PE17"/>
<protein>
    <submittedName>
        <fullName evidence="1">Immunity protein 23</fullName>
    </submittedName>
</protein>
<dbReference type="Proteomes" id="UP000023464">
    <property type="component" value="Unassembled WGS sequence"/>
</dbReference>
<dbReference type="RefSeq" id="WP_072164835.1">
    <property type="nucleotide sequence ID" value="NZ_CAWLTM010000010.1"/>
</dbReference>